<dbReference type="GO" id="GO:0051287">
    <property type="term" value="F:NAD binding"/>
    <property type="evidence" value="ECO:0007669"/>
    <property type="project" value="InterPro"/>
</dbReference>
<dbReference type="PANTHER" id="PTHR30004:SF6">
    <property type="entry name" value="D-THREONATE 4-PHOSPHATE DEHYDROGENASE"/>
    <property type="match status" value="1"/>
</dbReference>
<sequence length="153" mass="15968">MTNKPIIGITMGDPAGFGPEIAIKALLSAKVTAICRPIIVGDAATLDYTADRLNCKVRIHPITIVAEAVFQPGIIDVLDMETVDLDKLVRGEVSAMTEHVALEAIRKVNELAMAGEINAIVAEPGIASADEMILAIEAAVKLIAGASPSPSAR</sequence>
<organism evidence="4 5">
    <name type="scientific">Puia dinghuensis</name>
    <dbReference type="NCBI Taxonomy" id="1792502"/>
    <lineage>
        <taxon>Bacteria</taxon>
        <taxon>Pseudomonadati</taxon>
        <taxon>Bacteroidota</taxon>
        <taxon>Chitinophagia</taxon>
        <taxon>Chitinophagales</taxon>
        <taxon>Chitinophagaceae</taxon>
        <taxon>Puia</taxon>
    </lineage>
</organism>
<dbReference type="InterPro" id="IPR005255">
    <property type="entry name" value="PdxA_fam"/>
</dbReference>
<dbReference type="Pfam" id="PF04166">
    <property type="entry name" value="PdxA"/>
    <property type="match status" value="1"/>
</dbReference>
<proteinExistence type="predicted"/>
<dbReference type="EMBL" id="BMJC01000002">
    <property type="protein sequence ID" value="GGB00098.1"/>
    <property type="molecule type" value="Genomic_DNA"/>
</dbReference>
<dbReference type="RefSeq" id="WP_188931852.1">
    <property type="nucleotide sequence ID" value="NZ_BMJC01000002.1"/>
</dbReference>
<protein>
    <recommendedName>
        <fullName evidence="6">4-hydroxythreonine-4-phosphate dehydrogenase</fullName>
    </recommendedName>
</protein>
<reference evidence="4" key="2">
    <citation type="submission" date="2020-09" db="EMBL/GenBank/DDBJ databases">
        <authorList>
            <person name="Sun Q."/>
            <person name="Zhou Y."/>
        </authorList>
    </citation>
    <scope>NUCLEOTIDE SEQUENCE</scope>
    <source>
        <strain evidence="4">CGMCC 1.15448</strain>
    </source>
</reference>
<evidence type="ECO:0000256" key="2">
    <source>
        <dbReference type="ARBA" id="ARBA00023002"/>
    </source>
</evidence>
<accession>A0A8J2XRB8</accession>
<reference evidence="4" key="1">
    <citation type="journal article" date="2014" name="Int. J. Syst. Evol. Microbiol.">
        <title>Complete genome sequence of Corynebacterium casei LMG S-19264T (=DSM 44701T), isolated from a smear-ripened cheese.</title>
        <authorList>
            <consortium name="US DOE Joint Genome Institute (JGI-PGF)"/>
            <person name="Walter F."/>
            <person name="Albersmeier A."/>
            <person name="Kalinowski J."/>
            <person name="Ruckert C."/>
        </authorList>
    </citation>
    <scope>NUCLEOTIDE SEQUENCE</scope>
    <source>
        <strain evidence="4">CGMCC 1.15448</strain>
    </source>
</reference>
<dbReference type="GO" id="GO:0016491">
    <property type="term" value="F:oxidoreductase activity"/>
    <property type="evidence" value="ECO:0007669"/>
    <property type="project" value="UniProtKB-KW"/>
</dbReference>
<keyword evidence="5" id="KW-1185">Reference proteome</keyword>
<dbReference type="GO" id="GO:0046872">
    <property type="term" value="F:metal ion binding"/>
    <property type="evidence" value="ECO:0007669"/>
    <property type="project" value="UniProtKB-KW"/>
</dbReference>
<comment type="caution">
    <text evidence="4">The sequence shown here is derived from an EMBL/GenBank/DDBJ whole genome shotgun (WGS) entry which is preliminary data.</text>
</comment>
<dbReference type="SUPFAM" id="SSF53659">
    <property type="entry name" value="Isocitrate/Isopropylmalate dehydrogenase-like"/>
    <property type="match status" value="1"/>
</dbReference>
<keyword evidence="1" id="KW-0479">Metal-binding</keyword>
<evidence type="ECO:0000313" key="4">
    <source>
        <dbReference type="EMBL" id="GGB00098.1"/>
    </source>
</evidence>
<evidence type="ECO:0008006" key="6">
    <source>
        <dbReference type="Google" id="ProtNLM"/>
    </source>
</evidence>
<dbReference type="PANTHER" id="PTHR30004">
    <property type="entry name" value="4-HYDROXYTHREONINE-4-PHOSPHATE DEHYDROGENASE"/>
    <property type="match status" value="1"/>
</dbReference>
<evidence type="ECO:0000256" key="1">
    <source>
        <dbReference type="ARBA" id="ARBA00022723"/>
    </source>
</evidence>
<name>A0A8J2XRB8_9BACT</name>
<dbReference type="Gene3D" id="3.40.718.10">
    <property type="entry name" value="Isopropylmalate Dehydrogenase"/>
    <property type="match status" value="1"/>
</dbReference>
<gene>
    <name evidence="4" type="ORF">GCM10011511_24260</name>
</gene>
<evidence type="ECO:0000313" key="5">
    <source>
        <dbReference type="Proteomes" id="UP000607559"/>
    </source>
</evidence>
<dbReference type="AlphaFoldDB" id="A0A8J2XRB8"/>
<keyword evidence="2" id="KW-0560">Oxidoreductase</keyword>
<keyword evidence="3" id="KW-0520">NAD</keyword>
<dbReference type="Proteomes" id="UP000607559">
    <property type="component" value="Unassembled WGS sequence"/>
</dbReference>
<evidence type="ECO:0000256" key="3">
    <source>
        <dbReference type="ARBA" id="ARBA00023027"/>
    </source>
</evidence>